<protein>
    <submittedName>
        <fullName evidence="1">Uncharacterized protein</fullName>
    </submittedName>
</protein>
<dbReference type="EMBL" id="CAJNOO010001042">
    <property type="protein sequence ID" value="CAF1084848.1"/>
    <property type="molecule type" value="Genomic_DNA"/>
</dbReference>
<name>A0A814MYQ7_9BILA</name>
<proteinExistence type="predicted"/>
<organism evidence="1 2">
    <name type="scientific">Rotaria sordida</name>
    <dbReference type="NCBI Taxonomy" id="392033"/>
    <lineage>
        <taxon>Eukaryota</taxon>
        <taxon>Metazoa</taxon>
        <taxon>Spiralia</taxon>
        <taxon>Gnathifera</taxon>
        <taxon>Rotifera</taxon>
        <taxon>Eurotatoria</taxon>
        <taxon>Bdelloidea</taxon>
        <taxon>Philodinida</taxon>
        <taxon>Philodinidae</taxon>
        <taxon>Rotaria</taxon>
    </lineage>
</organism>
<evidence type="ECO:0000313" key="1">
    <source>
        <dbReference type="EMBL" id="CAF1084848.1"/>
    </source>
</evidence>
<reference evidence="1" key="1">
    <citation type="submission" date="2021-02" db="EMBL/GenBank/DDBJ databases">
        <authorList>
            <person name="Nowell W R."/>
        </authorList>
    </citation>
    <scope>NUCLEOTIDE SEQUENCE</scope>
</reference>
<dbReference type="AlphaFoldDB" id="A0A814MYQ7"/>
<sequence>VMFCAGAGHIQQNNLKRIQKACDADATRTLFKSLSAQSQ</sequence>
<dbReference type="Proteomes" id="UP000663882">
    <property type="component" value="Unassembled WGS sequence"/>
</dbReference>
<feature type="non-terminal residue" evidence="1">
    <location>
        <position position="1"/>
    </location>
</feature>
<gene>
    <name evidence="1" type="ORF">RFH988_LOCUS18488</name>
</gene>
<evidence type="ECO:0000313" key="2">
    <source>
        <dbReference type="Proteomes" id="UP000663882"/>
    </source>
</evidence>
<comment type="caution">
    <text evidence="1">The sequence shown here is derived from an EMBL/GenBank/DDBJ whole genome shotgun (WGS) entry which is preliminary data.</text>
</comment>
<accession>A0A814MYQ7</accession>